<dbReference type="EMBL" id="GL377571">
    <property type="protein sequence ID" value="EFJ33524.1"/>
    <property type="molecule type" value="Genomic_DNA"/>
</dbReference>
<keyword evidence="1" id="KW-0812">Transmembrane</keyword>
<dbReference type="HOGENOM" id="CLU_1312004_0_0_1"/>
<dbReference type="Gramene" id="EFJ33524">
    <property type="protein sequence ID" value="EFJ33524"/>
    <property type="gene ID" value="SELMODRAFT_407363"/>
</dbReference>
<evidence type="ECO:0000313" key="2">
    <source>
        <dbReference type="EMBL" id="EFJ33524.1"/>
    </source>
</evidence>
<dbReference type="KEGG" id="smo:SELMODRAFT_407363"/>
<reference evidence="2 3" key="1">
    <citation type="journal article" date="2011" name="Science">
        <title>The Selaginella genome identifies genetic changes associated with the evolution of vascular plants.</title>
        <authorList>
            <person name="Banks J.A."/>
            <person name="Nishiyama T."/>
            <person name="Hasebe M."/>
            <person name="Bowman J.L."/>
            <person name="Gribskov M."/>
            <person name="dePamphilis C."/>
            <person name="Albert V.A."/>
            <person name="Aono N."/>
            <person name="Aoyama T."/>
            <person name="Ambrose B.A."/>
            <person name="Ashton N.W."/>
            <person name="Axtell M.J."/>
            <person name="Barker E."/>
            <person name="Barker M.S."/>
            <person name="Bennetzen J.L."/>
            <person name="Bonawitz N.D."/>
            <person name="Chapple C."/>
            <person name="Cheng C."/>
            <person name="Correa L.G."/>
            <person name="Dacre M."/>
            <person name="DeBarry J."/>
            <person name="Dreyer I."/>
            <person name="Elias M."/>
            <person name="Engstrom E.M."/>
            <person name="Estelle M."/>
            <person name="Feng L."/>
            <person name="Finet C."/>
            <person name="Floyd S.K."/>
            <person name="Frommer W.B."/>
            <person name="Fujita T."/>
            <person name="Gramzow L."/>
            <person name="Gutensohn M."/>
            <person name="Harholt J."/>
            <person name="Hattori M."/>
            <person name="Heyl A."/>
            <person name="Hirai T."/>
            <person name="Hiwatashi Y."/>
            <person name="Ishikawa M."/>
            <person name="Iwata M."/>
            <person name="Karol K.G."/>
            <person name="Koehler B."/>
            <person name="Kolukisaoglu U."/>
            <person name="Kubo M."/>
            <person name="Kurata T."/>
            <person name="Lalonde S."/>
            <person name="Li K."/>
            <person name="Li Y."/>
            <person name="Litt A."/>
            <person name="Lyons E."/>
            <person name="Manning G."/>
            <person name="Maruyama T."/>
            <person name="Michael T.P."/>
            <person name="Mikami K."/>
            <person name="Miyazaki S."/>
            <person name="Morinaga S."/>
            <person name="Murata T."/>
            <person name="Mueller-Roeber B."/>
            <person name="Nelson D.R."/>
            <person name="Obara M."/>
            <person name="Oguri Y."/>
            <person name="Olmstead R.G."/>
            <person name="Onodera N."/>
            <person name="Petersen B.L."/>
            <person name="Pils B."/>
            <person name="Prigge M."/>
            <person name="Rensing S.A."/>
            <person name="Riano-Pachon D.M."/>
            <person name="Roberts A.W."/>
            <person name="Sato Y."/>
            <person name="Scheller H.V."/>
            <person name="Schulz B."/>
            <person name="Schulz C."/>
            <person name="Shakirov E.V."/>
            <person name="Shibagaki N."/>
            <person name="Shinohara N."/>
            <person name="Shippen D.E."/>
            <person name="Soerensen I."/>
            <person name="Sotooka R."/>
            <person name="Sugimoto N."/>
            <person name="Sugita M."/>
            <person name="Sumikawa N."/>
            <person name="Tanurdzic M."/>
            <person name="Theissen G."/>
            <person name="Ulvskov P."/>
            <person name="Wakazuki S."/>
            <person name="Weng J.K."/>
            <person name="Willats W.W."/>
            <person name="Wipf D."/>
            <person name="Wolf P.G."/>
            <person name="Yang L."/>
            <person name="Zimmer A.D."/>
            <person name="Zhu Q."/>
            <person name="Mitros T."/>
            <person name="Hellsten U."/>
            <person name="Loque D."/>
            <person name="Otillar R."/>
            <person name="Salamov A."/>
            <person name="Schmutz J."/>
            <person name="Shapiro H."/>
            <person name="Lindquist E."/>
            <person name="Lucas S."/>
            <person name="Rokhsar D."/>
            <person name="Grigoriev I.V."/>
        </authorList>
    </citation>
    <scope>NUCLEOTIDE SEQUENCE [LARGE SCALE GENOMIC DNA]</scope>
</reference>
<feature type="transmembrane region" description="Helical" evidence="1">
    <location>
        <begin position="12"/>
        <end position="37"/>
    </location>
</feature>
<accession>D8R4T3</accession>
<dbReference type="Proteomes" id="UP000001514">
    <property type="component" value="Unassembled WGS sequence"/>
</dbReference>
<name>D8R4T3_SELML</name>
<gene>
    <name evidence="2" type="ORF">SELMODRAFT_407363</name>
</gene>
<keyword evidence="3" id="KW-1185">Reference proteome</keyword>
<dbReference type="AlphaFoldDB" id="D8R4T3"/>
<keyword evidence="1" id="KW-1133">Transmembrane helix</keyword>
<dbReference type="InParanoid" id="D8R4T3"/>
<proteinExistence type="predicted"/>
<sequence>MPREELEPLHVLGALLALMVISGVVFGGMGMMAIALVMTCWMWREFKVGPFHVKALGFAEKLLQRKIEETSPQSNAGTVVQIPSSAHVATLTLRTVGPKEALAPRCYSKSKRLNADMKAKNTKKACCAKRMAALRALGDGARSGHGRSSLARLGAVALFSRSRVRIEFLRAVRNFCDEPGFVPCRAVALRSAYAVVAGLRGEQAQVSIQY</sequence>
<protein>
    <submittedName>
        <fullName evidence="2">Uncharacterized protein</fullName>
    </submittedName>
</protein>
<organism evidence="3">
    <name type="scientific">Selaginella moellendorffii</name>
    <name type="common">Spikemoss</name>
    <dbReference type="NCBI Taxonomy" id="88036"/>
    <lineage>
        <taxon>Eukaryota</taxon>
        <taxon>Viridiplantae</taxon>
        <taxon>Streptophyta</taxon>
        <taxon>Embryophyta</taxon>
        <taxon>Tracheophyta</taxon>
        <taxon>Lycopodiopsida</taxon>
        <taxon>Selaginellales</taxon>
        <taxon>Selaginellaceae</taxon>
        <taxon>Selaginella</taxon>
    </lineage>
</organism>
<evidence type="ECO:0000256" key="1">
    <source>
        <dbReference type="SAM" id="Phobius"/>
    </source>
</evidence>
<evidence type="ECO:0000313" key="3">
    <source>
        <dbReference type="Proteomes" id="UP000001514"/>
    </source>
</evidence>
<keyword evidence="1" id="KW-0472">Membrane</keyword>